<evidence type="ECO:0000313" key="2">
    <source>
        <dbReference type="Proteomes" id="UP000178724"/>
    </source>
</evidence>
<organism evidence="1 2">
    <name type="scientific">candidate division WOR-1 bacterium RIFCSPHIGHO2_01_FULL_53_15</name>
    <dbReference type="NCBI Taxonomy" id="1802564"/>
    <lineage>
        <taxon>Bacteria</taxon>
        <taxon>Bacillati</taxon>
        <taxon>Saganbacteria</taxon>
    </lineage>
</organism>
<sequence>MSNELSAIQNSPQYSPYVGNIGAVPGATDAEKAQIIKALREAVALSGLTDKDQIEALVNYIYAGLNGQNDFASLTTATQLNIQAAVVFAIVLKQIGIKIDVSPEGLLKKDLASIFDTAIDIYSKIRTALPFLKKIYNVKAASLFPPQLQKTIILQYGQKIETTAASLTSLRSDNTRLIALGYDQKGKKTTLTVERFAAGPTPALTQYVDNGFYYRYSDSDDLFLQQLSNNEIFTPLDPGQEFGAKEFDAALGGWAGKQVDAALEAADGLTTKPFESLPAGADNRTLAGVAAAIDASGVLADARELDGLILAYTDLDTGSKLRLYNLFLDYARAKLQKNYGTWFVSFDSLSPEEQFLIIMSAREQALAYAREKIAANEKTLAALPKTHPRDLDFPLKQKLALRFFGNESWASRVSELDQIVPYPTLWPFDDDTTILDSKLVREAAREELEKENCGLADFLATEAELKADFELYSGTVARMQAAADQLITEQKLRFTPLEDKIVTPLFAEELGLDSEAYGAAAAALMAVRQSVKEDLPKVYVSEAGLAAAEKALAELAGTAAKLFSPAYQYTPPRPALSLAARLDYLKTAQVKLFLLFDSKKNDLPAMRQLGTQLITVKLPAAQRPVFETRARLLAEGSFTFFALPDTFVGQVGQVKTETVNGHPMELVSPRTSQPLPSEVVRLVQSGGFRLMTFDDLAYAYDSARRRSEFVPAALEPLEQQHNIIFTKKLATMRAALAAAGQKPEEATEHLRAYELLIDGTYSLVISRDERHGSEKYFILFNNKDSQRVSLEVIDGEASIPNTYKGDENCQKAATLAPKIIAAHRALLLYRNPQTTNLDPSRRRPENLYLESIVQVGSATDNFLMGKTAQDIALDIAINLRNSILADHSELAGKPNQLNEVIALVINCVAPALNEALKTENQMNLPALIAAAKKKALAEFEKQIKTGRANISQGRENVEAAVAFIEGTAGQIAAADITDESAVQNWLEDNQLSYILTEFGITAADLIVFNSEAEAKVRGHKQKMVHNLNKEDDKVDNFEANITIARAFIGTTVERVLSSFGTHKMKKGDDLRLLSQKKLVEAFGLIPVFAAASITPESGRANVMIGGPTAGLLLNLKVMAARVDASSGPDGRRQYLISDSSGRVSLPVTAETYPAEITGIPAGPPAAVGSAGSKLNRISLDLSNSRAELPETQPIFGFKLALWTETAGLQFRNANPARVIEVGGKRRLVAVAAVDASDLMALHLLFQNPTYLLAGKNRPSDEEMAAVARCQPYLDSRRPYFFITKDNLMRSNYPDDLADIEFFNFDKSHLIAANLPAGMSAAEKDQVISDARLAIRLIKRYLNMKITTAEVAKDTLGQASVTRQALDPHYKLRWDHFVSDVIRDAQSRVGKIQWVGGRLPDTDVILGDIVSAKAELFPRDVAALRGKTITPARDQYLHDGTIDSAFVRGLLGRKGPEIFLHQTIVMALLGTFPADLLTPDPTKSAQEYGYDAYIADGQRYVAFLKKYLQTHKIAWYSLNPTTGDDEETQQAKRIVKTLVENYTLNQRLRPLVDQYAQTGQAETLGALWNLVISEAMGAVNIADYLVRAEYSLPLGRMLKNDLYTYEFGKGASAGSLARLSGAVQGQPIQVNLSDNLITQPVVESAARLMNELMQQLDGGNADISRVLALIELFGFDFSNNYLFFEKNQAAKLAEIRAIRDRLKQAAKDMQEGRLGPFELAYLNNGDVAIALEFVAKVGLPLLDILTARNSAQGAEQKINFGASLFLAALNTKAVDLAGRGLAEIDILLPGSSRDAGEAFALLSTAHGEDELEAPPDNIFTMLFLSEQEQTMSESLGQIGRDSSGRDRFQSLAQYGQTRLYFGFVQRLAIISLQMTLGFAYQTGQLTSHPNNPFVKSRLKQLSYTQLMGVFDLIAPFIPAAIFGDIFMKARQQGLVAGLSQSAAYTHQGNMLKKSLTEPFEIVKRYALDKFGTPIANRAYRGWASRVRHRAVDVRLASVTSADRENAAAPTKAGRAVALGKRAFHVTSILDANPWKLIVSNPANHLLGAVDDLRGGSPSASGAHDNVYSFELASSGQAQGDGRGSLAARARKAVTTAKIDFFEAELQFIAQSADQPAAFDRVLKDKVFSLRGLRLSAEEKTGLIEWIKQNIIIAPGEPNFDEVVRVRDAAAARLLADLRAAGEGPNRLISEPIRISSLSTGETYAEAMARFNATAGRARAVVARTLGLGQDGLLWWKKGWKWAFGRGRELSWFGPGKKIHDEIRFKNTGWGARMIDWFHSFTAAGVQRDLERAARVYIVETPALREAVVYYSPQFFNQSIQAYLTNNEGGQELRAQSVGQLVSSNPVLMDRMVGESGQFIEHSLRAILGEEIDLDRIRNINLQTETDPAMVKRKVAYDFVVRGLKEAYAKTLLEQRFGYAAKAARALYGSTGRAVYEAKLQARAGRDTLSWPGRAYNWFRRGITGREGLTQNALRINNAIDLGGSRYNNSPLDTVVYINVDDGRVVRTTKKLFEQYRGTGALYGSLQDKAVDLKDGSQPQRIADSNVVYDLHMRFQPKGTAPAAPPAAEPKPALVTGLDRTATAEDAVADFMEQALISTDPERKAAAEGYRQLAEAGRIEAANKKYPDLAREIEGVVRVVLDDLDKLDRSPRYLADSLADVLGKDWISFKGKFEGVSARAQWQFLRAVEFASRSGLKTLIIEAEVDFGGKNENALLELIDYLKSDKAARRSALRVYAAGSDLSYNFSPKIRVLGQHSLGGAATSLPEKMPLSELIKRLQITYGISISGNLAVELDPAKLLEFLDACQVKGIKQLDFTGVDLTPDLLARFHAQLIDSTGNADTIILDRTGVIRPTPAPIAAVADKSLPPYDLKAEPAPAEAAIAPSPQPKIAELAGSYGIAIQNLDGHLGEVSPEILGNLFEASRKNGIISFNFENGTPLTDAKIKSLLAYLGKNQIPECTALTFNADGTTSFVNDEVEVKRIGPKNRTITPPQAGGKAFHQLAPQEIGWEIVKPPAPTPELTVIEGGASRRPRIAMSTLGSAASGFVVEIPVSLMRQYFGEKGEISLRQTLEDAAHAGIGWAIFGFLQGAAMNFLGYSPAGAMIFAITLPTSWTLAQNPAQGGQILAHSAAGIGGFTAGIKFAKKFGLDKLPRGVGHLAVLFCGVVGATGAGKLLEVAADKKIGAFTLKYVLDSRAANGIARAVGAAAGPVNTYYGSRIAASALLRAVPSTLSAASIARFSNIFGLLSVVAMIPGDSATKPSPYGQLTLTDVAQSDTALSLNDPRLLIGSDSEVNQLGFQIMLALSKAGKIERGMIPGYDREHWDRFMNIFADVDLNHQPSVAAAFDRYQEFMAWRRFLPYPRHASDMVQQVLQKAFADSNITALDRRTAAALITALEQAAQIEATSTYKISHPLVKMGVASVTIVQEKISSRDAAFDQLLPHKQSLISYVGARTNLNSGDNRKLILERLSQDTFRITLDGKTKTVRFYSDGGWKSQ</sequence>
<comment type="caution">
    <text evidence="1">The sequence shown here is derived from an EMBL/GenBank/DDBJ whole genome shotgun (WGS) entry which is preliminary data.</text>
</comment>
<dbReference type="Proteomes" id="UP000178724">
    <property type="component" value="Unassembled WGS sequence"/>
</dbReference>
<proteinExistence type="predicted"/>
<name>A0A1F4Q145_UNCSA</name>
<dbReference type="EMBL" id="METM01000021">
    <property type="protein sequence ID" value="OGB89658.1"/>
    <property type="molecule type" value="Genomic_DNA"/>
</dbReference>
<accession>A0A1F4Q145</accession>
<protein>
    <submittedName>
        <fullName evidence="1">Uncharacterized protein</fullName>
    </submittedName>
</protein>
<evidence type="ECO:0000313" key="1">
    <source>
        <dbReference type="EMBL" id="OGB89658.1"/>
    </source>
</evidence>
<reference evidence="1 2" key="1">
    <citation type="journal article" date="2016" name="Nat. Commun.">
        <title>Thousands of microbial genomes shed light on interconnected biogeochemical processes in an aquifer system.</title>
        <authorList>
            <person name="Anantharaman K."/>
            <person name="Brown C.T."/>
            <person name="Hug L.A."/>
            <person name="Sharon I."/>
            <person name="Castelle C.J."/>
            <person name="Probst A.J."/>
            <person name="Thomas B.C."/>
            <person name="Singh A."/>
            <person name="Wilkins M.J."/>
            <person name="Karaoz U."/>
            <person name="Brodie E.L."/>
            <person name="Williams K.H."/>
            <person name="Hubbard S.S."/>
            <person name="Banfield J.F."/>
        </authorList>
    </citation>
    <scope>NUCLEOTIDE SEQUENCE [LARGE SCALE GENOMIC DNA]</scope>
</reference>
<gene>
    <name evidence="1" type="ORF">A2625_05960</name>
</gene>